<organism evidence="1 2">
    <name type="scientific">Limosa lapponica baueri</name>
    <dbReference type="NCBI Taxonomy" id="1758121"/>
    <lineage>
        <taxon>Eukaryota</taxon>
        <taxon>Metazoa</taxon>
        <taxon>Chordata</taxon>
        <taxon>Craniata</taxon>
        <taxon>Vertebrata</taxon>
        <taxon>Euteleostomi</taxon>
        <taxon>Archelosauria</taxon>
        <taxon>Archosauria</taxon>
        <taxon>Dinosauria</taxon>
        <taxon>Saurischia</taxon>
        <taxon>Theropoda</taxon>
        <taxon>Coelurosauria</taxon>
        <taxon>Aves</taxon>
        <taxon>Neognathae</taxon>
        <taxon>Neoaves</taxon>
        <taxon>Charadriiformes</taxon>
        <taxon>Scolopacidae</taxon>
        <taxon>Limosa</taxon>
    </lineage>
</organism>
<protein>
    <recommendedName>
        <fullName evidence="3">Reverse transcriptase domain-containing protein</fullName>
    </recommendedName>
</protein>
<dbReference type="OrthoDB" id="416454at2759"/>
<dbReference type="Proteomes" id="UP000233556">
    <property type="component" value="Unassembled WGS sequence"/>
</dbReference>
<sequence>MCKWRPVTIGIPQGLVLGPALFNIFVSDMDKSADFIKLCGAVSMLEGRDAIQKDLDREWIESSPEEKDLGVLVDEKLNMSRQCALAAQKANDTLGCIKSSRSRKKEEYNEEKQVGLPSKAFIALTHKHLSVEKVFNFFASLYYEENAHEAFRLFSSSVLKYLSVHMKANNCKEAEEKEKLAQRKD</sequence>
<dbReference type="EMBL" id="KZ505839">
    <property type="protein sequence ID" value="PKU44262.1"/>
    <property type="molecule type" value="Genomic_DNA"/>
</dbReference>
<name>A0A2I0UDX2_LIMLA</name>
<evidence type="ECO:0008006" key="3">
    <source>
        <dbReference type="Google" id="ProtNLM"/>
    </source>
</evidence>
<keyword evidence="2" id="KW-1185">Reference proteome</keyword>
<accession>A0A2I0UDX2</accession>
<proteinExistence type="predicted"/>
<dbReference type="PANTHER" id="PTHR33332">
    <property type="entry name" value="REVERSE TRANSCRIPTASE DOMAIN-CONTAINING PROTEIN"/>
    <property type="match status" value="1"/>
</dbReference>
<reference evidence="2" key="1">
    <citation type="submission" date="2017-11" db="EMBL/GenBank/DDBJ databases">
        <authorList>
            <person name="Lima N.C."/>
            <person name="Parody-Merino A.M."/>
            <person name="Battley P.F."/>
            <person name="Fidler A.E."/>
            <person name="Prosdocimi F."/>
        </authorList>
    </citation>
    <scope>NUCLEOTIDE SEQUENCE [LARGE SCALE GENOMIC DNA]</scope>
</reference>
<evidence type="ECO:0000313" key="1">
    <source>
        <dbReference type="EMBL" id="PKU44262.1"/>
    </source>
</evidence>
<gene>
    <name evidence="1" type="ORF">llap_5434</name>
</gene>
<evidence type="ECO:0000313" key="2">
    <source>
        <dbReference type="Proteomes" id="UP000233556"/>
    </source>
</evidence>
<dbReference type="AlphaFoldDB" id="A0A2I0UDX2"/>
<reference evidence="2" key="2">
    <citation type="submission" date="2017-12" db="EMBL/GenBank/DDBJ databases">
        <title>Genome sequence of the Bar-tailed Godwit (Limosa lapponica baueri).</title>
        <authorList>
            <person name="Lima N.C.B."/>
            <person name="Parody-Merino A.M."/>
            <person name="Battley P.F."/>
            <person name="Fidler A.E."/>
            <person name="Prosdocimi F."/>
        </authorList>
    </citation>
    <scope>NUCLEOTIDE SEQUENCE [LARGE SCALE GENOMIC DNA]</scope>
</reference>